<reference evidence="1" key="1">
    <citation type="submission" date="2021-02" db="EMBL/GenBank/DDBJ databases">
        <authorList>
            <person name="Nowell W R."/>
        </authorList>
    </citation>
    <scope>NUCLEOTIDE SEQUENCE</scope>
</reference>
<gene>
    <name evidence="1" type="ORF">TOA249_LOCUS34455</name>
</gene>
<dbReference type="Proteomes" id="UP000663838">
    <property type="component" value="Unassembled WGS sequence"/>
</dbReference>
<accession>A0A821YVF5</accession>
<protein>
    <submittedName>
        <fullName evidence="1">Uncharacterized protein</fullName>
    </submittedName>
</protein>
<evidence type="ECO:0000313" key="1">
    <source>
        <dbReference type="EMBL" id="CAF4967812.1"/>
    </source>
</evidence>
<dbReference type="EMBL" id="CAJOBS010020067">
    <property type="protein sequence ID" value="CAF4967812.1"/>
    <property type="molecule type" value="Genomic_DNA"/>
</dbReference>
<dbReference type="AlphaFoldDB" id="A0A821YVF5"/>
<comment type="caution">
    <text evidence="1">The sequence shown here is derived from an EMBL/GenBank/DDBJ whole genome shotgun (WGS) entry which is preliminary data.</text>
</comment>
<sequence>MLAMNNCISQSTKKTPYEMVFGQPVRNDHDFWLQLHQQSINKTIIGEEELHEPL</sequence>
<name>A0A821YVF5_9BILA</name>
<proteinExistence type="predicted"/>
<organism evidence="1 2">
    <name type="scientific">Rotaria socialis</name>
    <dbReference type="NCBI Taxonomy" id="392032"/>
    <lineage>
        <taxon>Eukaryota</taxon>
        <taxon>Metazoa</taxon>
        <taxon>Spiralia</taxon>
        <taxon>Gnathifera</taxon>
        <taxon>Rotifera</taxon>
        <taxon>Eurotatoria</taxon>
        <taxon>Bdelloidea</taxon>
        <taxon>Philodinida</taxon>
        <taxon>Philodinidae</taxon>
        <taxon>Rotaria</taxon>
    </lineage>
</organism>
<evidence type="ECO:0000313" key="2">
    <source>
        <dbReference type="Proteomes" id="UP000663838"/>
    </source>
</evidence>
<feature type="non-terminal residue" evidence="1">
    <location>
        <position position="54"/>
    </location>
</feature>